<dbReference type="Pfam" id="PF11578">
    <property type="entry name" value="DUF3237"/>
    <property type="match status" value="1"/>
</dbReference>
<proteinExistence type="inferred from homology"/>
<comment type="caution">
    <text evidence="2">The sequence shown here is derived from an EMBL/GenBank/DDBJ whole genome shotgun (WGS) entry which is preliminary data.</text>
</comment>
<evidence type="ECO:0000256" key="1">
    <source>
        <dbReference type="HAMAP-Rule" id="MF_00775"/>
    </source>
</evidence>
<evidence type="ECO:0000313" key="3">
    <source>
        <dbReference type="Proteomes" id="UP001596501"/>
    </source>
</evidence>
<name>A0ABW2QQR8_9BURK</name>
<gene>
    <name evidence="2" type="ORF">ACFQPB_23080</name>
</gene>
<dbReference type="Gene3D" id="2.40.160.20">
    <property type="match status" value="1"/>
</dbReference>
<dbReference type="InterPro" id="IPR020915">
    <property type="entry name" value="UPF0311"/>
</dbReference>
<dbReference type="EMBL" id="JBHTCA010000046">
    <property type="protein sequence ID" value="MFC7411744.1"/>
    <property type="molecule type" value="Genomic_DNA"/>
</dbReference>
<evidence type="ECO:0000313" key="2">
    <source>
        <dbReference type="EMBL" id="MFC7411744.1"/>
    </source>
</evidence>
<comment type="similarity">
    <text evidence="1">Belongs to the UPF0311 family.</text>
</comment>
<dbReference type="PANTHER" id="PTHR37315">
    <property type="entry name" value="UPF0311 PROTEIN BLR7842"/>
    <property type="match status" value="1"/>
</dbReference>
<dbReference type="Proteomes" id="UP001596501">
    <property type="component" value="Unassembled WGS sequence"/>
</dbReference>
<organism evidence="2 3">
    <name type="scientific">Hydrogenophaga atypica</name>
    <dbReference type="NCBI Taxonomy" id="249409"/>
    <lineage>
        <taxon>Bacteria</taxon>
        <taxon>Pseudomonadati</taxon>
        <taxon>Pseudomonadota</taxon>
        <taxon>Betaproteobacteria</taxon>
        <taxon>Burkholderiales</taxon>
        <taxon>Comamonadaceae</taxon>
        <taxon>Hydrogenophaga</taxon>
    </lineage>
</organism>
<dbReference type="RefSeq" id="WP_036596104.1">
    <property type="nucleotide sequence ID" value="NZ_JBHTCA010000046.1"/>
</dbReference>
<protein>
    <recommendedName>
        <fullName evidence="1">UPF0311 protein ACFQPB_23080</fullName>
    </recommendedName>
</protein>
<sequence>MMALKPLMELAVQVGEAHVTPNGPCGARRFVPVIGGSFVGERLSGRILPGGADFQLIRSDGVAELDARITLQLPDGSNVQMHGLGLRHGTSDAMRRLAAGEAVPASAYYFRQSMLFEAPKGEFDWLNRLLAVGVGERRPDGIRLAIYEVM</sequence>
<reference evidence="3" key="1">
    <citation type="journal article" date="2019" name="Int. J. Syst. Evol. Microbiol.">
        <title>The Global Catalogue of Microorganisms (GCM) 10K type strain sequencing project: providing services to taxonomists for standard genome sequencing and annotation.</title>
        <authorList>
            <consortium name="The Broad Institute Genomics Platform"/>
            <consortium name="The Broad Institute Genome Sequencing Center for Infectious Disease"/>
            <person name="Wu L."/>
            <person name="Ma J."/>
        </authorList>
    </citation>
    <scope>NUCLEOTIDE SEQUENCE [LARGE SCALE GENOMIC DNA]</scope>
    <source>
        <strain evidence="3">CGMCC 1.12371</strain>
    </source>
</reference>
<keyword evidence="3" id="KW-1185">Reference proteome</keyword>
<dbReference type="HAMAP" id="MF_00775">
    <property type="entry name" value="UPF0311"/>
    <property type="match status" value="1"/>
</dbReference>
<accession>A0ABW2QQR8</accession>
<dbReference type="PANTHER" id="PTHR37315:SF1">
    <property type="entry name" value="UPF0311 PROTEIN BLR7842"/>
    <property type="match status" value="1"/>
</dbReference>